<protein>
    <submittedName>
        <fullName evidence="1">Uncharacterized protein</fullName>
    </submittedName>
</protein>
<evidence type="ECO:0000313" key="2">
    <source>
        <dbReference type="Proteomes" id="UP000026915"/>
    </source>
</evidence>
<dbReference type="InParanoid" id="A0A061F3F3"/>
<dbReference type="EMBL" id="CM001883">
    <property type="protein sequence ID" value="EOY11443.1"/>
    <property type="molecule type" value="Genomic_DNA"/>
</dbReference>
<accession>A0A061F3F3</accession>
<organism evidence="1 2">
    <name type="scientific">Theobroma cacao</name>
    <name type="common">Cacao</name>
    <name type="synonym">Cocoa</name>
    <dbReference type="NCBI Taxonomy" id="3641"/>
    <lineage>
        <taxon>Eukaryota</taxon>
        <taxon>Viridiplantae</taxon>
        <taxon>Streptophyta</taxon>
        <taxon>Embryophyta</taxon>
        <taxon>Tracheophyta</taxon>
        <taxon>Spermatophyta</taxon>
        <taxon>Magnoliopsida</taxon>
        <taxon>eudicotyledons</taxon>
        <taxon>Gunneridae</taxon>
        <taxon>Pentapetalae</taxon>
        <taxon>rosids</taxon>
        <taxon>malvids</taxon>
        <taxon>Malvales</taxon>
        <taxon>Malvaceae</taxon>
        <taxon>Byttnerioideae</taxon>
        <taxon>Theobroma</taxon>
    </lineage>
</organism>
<dbReference type="Proteomes" id="UP000026915">
    <property type="component" value="Chromosome 5"/>
</dbReference>
<proteinExistence type="predicted"/>
<sequence length="64" mass="7089">MCSSFTRRTQTKDEGPLLKNGSMLLEKLIASCNGKCNPIRTFSAEELSKATNVFYNCCLNAPQN</sequence>
<dbReference type="STRING" id="3641.A0A061F3F3"/>
<dbReference type="Gramene" id="EOY11443">
    <property type="protein sequence ID" value="EOY11443"/>
    <property type="gene ID" value="TCM_026616"/>
</dbReference>
<reference evidence="1 2" key="1">
    <citation type="journal article" date="2013" name="Genome Biol.">
        <title>The genome sequence of the most widely cultivated cacao type and its use to identify candidate genes regulating pod color.</title>
        <authorList>
            <person name="Motamayor J.C."/>
            <person name="Mockaitis K."/>
            <person name="Schmutz J."/>
            <person name="Haiminen N."/>
            <person name="Iii D.L."/>
            <person name="Cornejo O."/>
            <person name="Findley S.D."/>
            <person name="Zheng P."/>
            <person name="Utro F."/>
            <person name="Royaert S."/>
            <person name="Saski C."/>
            <person name="Jenkins J."/>
            <person name="Podicheti R."/>
            <person name="Zhao M."/>
            <person name="Scheffler B.E."/>
            <person name="Stack J.C."/>
            <person name="Feltus F.A."/>
            <person name="Mustiga G.M."/>
            <person name="Amores F."/>
            <person name="Phillips W."/>
            <person name="Marelli J.P."/>
            <person name="May G.D."/>
            <person name="Shapiro H."/>
            <person name="Ma J."/>
            <person name="Bustamante C.D."/>
            <person name="Schnell R.J."/>
            <person name="Main D."/>
            <person name="Gilbert D."/>
            <person name="Parida L."/>
            <person name="Kuhn D.N."/>
        </authorList>
    </citation>
    <scope>NUCLEOTIDE SEQUENCE [LARGE SCALE GENOMIC DNA]</scope>
    <source>
        <strain evidence="2">cv. Matina 1-6</strain>
    </source>
</reference>
<dbReference type="AlphaFoldDB" id="A0A061F3F3"/>
<dbReference type="HOGENOM" id="CLU_2872167_0_0_1"/>
<keyword evidence="2" id="KW-1185">Reference proteome</keyword>
<evidence type="ECO:0000313" key="1">
    <source>
        <dbReference type="EMBL" id="EOY11443.1"/>
    </source>
</evidence>
<name>A0A061F3F3_THECC</name>
<gene>
    <name evidence="1" type="ORF">TCM_026616</name>
</gene>